<dbReference type="GO" id="GO:0052689">
    <property type="term" value="F:carboxylic ester hydrolase activity"/>
    <property type="evidence" value="ECO:0007669"/>
    <property type="project" value="TreeGrafter"/>
</dbReference>
<dbReference type="SUPFAM" id="SSF53474">
    <property type="entry name" value="alpha/beta-Hydrolases"/>
    <property type="match status" value="1"/>
</dbReference>
<evidence type="ECO:0000313" key="4">
    <source>
        <dbReference type="EMBL" id="MBK6267329.1"/>
    </source>
</evidence>
<gene>
    <name evidence="4" type="ORF">JKA74_19965</name>
</gene>
<feature type="domain" description="Serine aminopeptidase S33" evidence="3">
    <location>
        <begin position="189"/>
        <end position="426"/>
    </location>
</feature>
<dbReference type="GO" id="GO:0006508">
    <property type="term" value="P:proteolysis"/>
    <property type="evidence" value="ECO:0007669"/>
    <property type="project" value="InterPro"/>
</dbReference>
<dbReference type="PANTHER" id="PTHR43265:SF1">
    <property type="entry name" value="ESTERASE ESTD"/>
    <property type="match status" value="1"/>
</dbReference>
<dbReference type="AlphaFoldDB" id="A0A934X1R8"/>
<accession>A0A934X1R8</accession>
<keyword evidence="2" id="KW-0732">Signal</keyword>
<dbReference type="RefSeq" id="WP_201433015.1">
    <property type="nucleotide sequence ID" value="NZ_JAEQBW010000016.1"/>
</dbReference>
<keyword evidence="1 4" id="KW-0378">Hydrolase</keyword>
<evidence type="ECO:0000256" key="1">
    <source>
        <dbReference type="ARBA" id="ARBA00022801"/>
    </source>
</evidence>
<dbReference type="InterPro" id="IPR002471">
    <property type="entry name" value="Pept_S9_AS"/>
</dbReference>
<sequence length="461" mass="50903">MRKIKLLLLALVAPFLVSAQQITGDWHGLLKVQGMEMRLVFHITESEGVYSATMDSPDQKAFGIPISSVGFHEGQLDLQITSIGAQYKGKLLSNKVEGKFLQASQSFPLDLTTEPIAEKALVRPQEPKLPYPYHTEEVSFTSEAGELTLAGTLSLPKNKKSFATAILISGSGPQNRDEEFMTHKPFLVLADHLTRNGIAVLRYDDRGFGASTGNHDLATSADFATDVKAAISYLKSRKDINPEKIGLIGHSEGGLIAPIVAADIPMHFVVLLAGPGVPGEQISLQQIELLGKLQNTEEQKISNEIAVTKGIFELIKNNGDDLQILRNKLEVYITHQLEKNKVVLEDISKEEYTKRQVAQLTRPWLRYFLSYDPRVTLAKVNCPVLALNGGKDVQVGAQNLEVIEKALLEGGNTQVTIKEFDNMNHLFQLCETGAMEEYAQIETTMEPIVLETVSGWINKQK</sequence>
<dbReference type="Proteomes" id="UP000611723">
    <property type="component" value="Unassembled WGS sequence"/>
</dbReference>
<dbReference type="Pfam" id="PF12146">
    <property type="entry name" value="Hydrolase_4"/>
    <property type="match status" value="1"/>
</dbReference>
<evidence type="ECO:0000313" key="5">
    <source>
        <dbReference type="Proteomes" id="UP000611723"/>
    </source>
</evidence>
<dbReference type="InterPro" id="IPR053145">
    <property type="entry name" value="AB_hydrolase_Est10"/>
</dbReference>
<dbReference type="InterPro" id="IPR029058">
    <property type="entry name" value="AB_hydrolase_fold"/>
</dbReference>
<proteinExistence type="predicted"/>
<dbReference type="InterPro" id="IPR022742">
    <property type="entry name" value="Hydrolase_4"/>
</dbReference>
<organism evidence="4 5">
    <name type="scientific">Marivirga aurantiaca</name>
    <dbReference type="NCBI Taxonomy" id="2802615"/>
    <lineage>
        <taxon>Bacteria</taxon>
        <taxon>Pseudomonadati</taxon>
        <taxon>Bacteroidota</taxon>
        <taxon>Cytophagia</taxon>
        <taxon>Cytophagales</taxon>
        <taxon>Marivirgaceae</taxon>
        <taxon>Marivirga</taxon>
    </lineage>
</organism>
<dbReference type="Gene3D" id="3.40.50.1820">
    <property type="entry name" value="alpha/beta hydrolase"/>
    <property type="match status" value="1"/>
</dbReference>
<dbReference type="PANTHER" id="PTHR43265">
    <property type="entry name" value="ESTERASE ESTD"/>
    <property type="match status" value="1"/>
</dbReference>
<comment type="caution">
    <text evidence="4">The sequence shown here is derived from an EMBL/GenBank/DDBJ whole genome shotgun (WGS) entry which is preliminary data.</text>
</comment>
<dbReference type="GO" id="GO:0004252">
    <property type="term" value="F:serine-type endopeptidase activity"/>
    <property type="evidence" value="ECO:0007669"/>
    <property type="project" value="InterPro"/>
</dbReference>
<dbReference type="PROSITE" id="PS00708">
    <property type="entry name" value="PRO_ENDOPEP_SER"/>
    <property type="match status" value="1"/>
</dbReference>
<reference evidence="4" key="1">
    <citation type="submission" date="2021-01" db="EMBL/GenBank/DDBJ databases">
        <title>Marivirga aurantiaca sp. nov., isolated from intertidal surface sediments.</title>
        <authorList>
            <person name="Zhang M."/>
        </authorList>
    </citation>
    <scope>NUCLEOTIDE SEQUENCE</scope>
    <source>
        <strain evidence="4">S37H4</strain>
    </source>
</reference>
<keyword evidence="5" id="KW-1185">Reference proteome</keyword>
<feature type="chain" id="PRO_5037588555" evidence="2">
    <location>
        <begin position="20"/>
        <end position="461"/>
    </location>
</feature>
<feature type="signal peptide" evidence="2">
    <location>
        <begin position="1"/>
        <end position="19"/>
    </location>
</feature>
<evidence type="ECO:0000256" key="2">
    <source>
        <dbReference type="SAM" id="SignalP"/>
    </source>
</evidence>
<protein>
    <submittedName>
        <fullName evidence="4">Alpha/beta fold hydrolase</fullName>
    </submittedName>
</protein>
<evidence type="ECO:0000259" key="3">
    <source>
        <dbReference type="Pfam" id="PF12146"/>
    </source>
</evidence>
<name>A0A934X1R8_9BACT</name>
<dbReference type="EMBL" id="JAEQBW010000016">
    <property type="protein sequence ID" value="MBK6267329.1"/>
    <property type="molecule type" value="Genomic_DNA"/>
</dbReference>